<dbReference type="AlphaFoldDB" id="A0A239C998"/>
<organism evidence="2 3">
    <name type="scientific">Humidesulfovibrio mexicanus</name>
    <dbReference type="NCBI Taxonomy" id="147047"/>
    <lineage>
        <taxon>Bacteria</taxon>
        <taxon>Pseudomonadati</taxon>
        <taxon>Thermodesulfobacteriota</taxon>
        <taxon>Desulfovibrionia</taxon>
        <taxon>Desulfovibrionales</taxon>
        <taxon>Desulfovibrionaceae</taxon>
        <taxon>Humidesulfovibrio</taxon>
    </lineage>
</organism>
<evidence type="ECO:0000313" key="3">
    <source>
        <dbReference type="Proteomes" id="UP000198324"/>
    </source>
</evidence>
<evidence type="ECO:0000256" key="1">
    <source>
        <dbReference type="SAM" id="MobiDB-lite"/>
    </source>
</evidence>
<name>A0A239C998_9BACT</name>
<dbReference type="EMBL" id="FZOC01000007">
    <property type="protein sequence ID" value="SNS16680.1"/>
    <property type="molecule type" value="Genomic_DNA"/>
</dbReference>
<proteinExistence type="predicted"/>
<dbReference type="NCBIfam" id="TIGR01539">
    <property type="entry name" value="portal_lambda"/>
    <property type="match status" value="1"/>
</dbReference>
<gene>
    <name evidence="2" type="ORF">SAMN04488503_3020</name>
</gene>
<feature type="region of interest" description="Disordered" evidence="1">
    <location>
        <begin position="479"/>
        <end position="507"/>
    </location>
</feature>
<dbReference type="GO" id="GO:0019068">
    <property type="term" value="P:virion assembly"/>
    <property type="evidence" value="ECO:0007669"/>
    <property type="project" value="InterPro"/>
</dbReference>
<accession>A0A239C998</accession>
<protein>
    <submittedName>
        <fullName evidence="2">Phage portal protein, lambda family</fullName>
    </submittedName>
</protein>
<dbReference type="GO" id="GO:0005198">
    <property type="term" value="F:structural molecule activity"/>
    <property type="evidence" value="ECO:0007669"/>
    <property type="project" value="InterPro"/>
</dbReference>
<dbReference type="InterPro" id="IPR006429">
    <property type="entry name" value="Phage_lambda_portal"/>
</dbReference>
<evidence type="ECO:0000313" key="2">
    <source>
        <dbReference type="EMBL" id="SNS16680.1"/>
    </source>
</evidence>
<dbReference type="Pfam" id="PF05136">
    <property type="entry name" value="Phage_portal_2"/>
    <property type="match status" value="1"/>
</dbReference>
<keyword evidence="3" id="KW-1185">Reference proteome</keyword>
<reference evidence="2 3" key="1">
    <citation type="submission" date="2017-06" db="EMBL/GenBank/DDBJ databases">
        <authorList>
            <person name="Kim H.J."/>
            <person name="Triplett B.A."/>
        </authorList>
    </citation>
    <scope>NUCLEOTIDE SEQUENCE [LARGE SCALE GENOMIC DNA]</scope>
    <source>
        <strain evidence="2 3">DSM 13116</strain>
    </source>
</reference>
<sequence length="507" mass="57301">MAAPAVLRHRLRPGQVRGVRRVAASHGGTLGNWSPYRVSPHQEPLDRETMQARSEDIVANDGHATSVRDTIIINAIGTGLTPQSAIDYEALGITEDQARGIEKAQERAFRLWQREAHVGRAMHFQDCQQLSIGCVVTFGEYAWVGRMLDEATRLRKGRRFSFALQDIHPIRLKTPTDRALDPQVRDGILLDEDGEAEGYWFTNSDSMGVLTEYHFVPARQGHRQLVFHACRHREPEQVRGIPLLAPVIKLFRDKYDFLDYEIIAQIITASFPIAIESENPKDHGVHQGTGGAGADKRWYQGVNPGQILYPNPGEKVSAIQSNRPGNNFDSFFKLILKTLGAVAGIPYNQILKDFSDTNYSSARAALLEAWRVYQDYRAWLVRRFCQPVREHVLEEAWLRGMWSIPAGAPGFYEQMDLYTACRWTPPPRGYVDPYKEIQSQVRGLESGLYSWSDLLAEQGMDWEEAFQQQARERRLRESLDLPLPGAGDSHETDPLAMMPDPPTIPGT</sequence>
<dbReference type="Proteomes" id="UP000198324">
    <property type="component" value="Unassembled WGS sequence"/>
</dbReference>